<dbReference type="InterPro" id="IPR002726">
    <property type="entry name" value="CarS_archaea"/>
</dbReference>
<reference evidence="14 17" key="3">
    <citation type="submission" date="2020-08" db="EMBL/GenBank/DDBJ databases">
        <title>Genomic Encyclopedia of Type Strains, Phase IV (KMG-V): Genome sequencing to study the core and pangenomes of soil and plant-associated prokaryotes.</title>
        <authorList>
            <person name="Whitman W."/>
        </authorList>
    </citation>
    <scope>NUCLEOTIDE SEQUENCE [LARGE SCALE GENOMIC DNA]</scope>
    <source>
        <strain evidence="13 16">C13</strain>
        <strain evidence="14 17">D1</strain>
    </source>
</reference>
<feature type="transmembrane region" description="Helical" evidence="11">
    <location>
        <begin position="90"/>
        <end position="111"/>
    </location>
</feature>
<evidence type="ECO:0000256" key="8">
    <source>
        <dbReference type="ARBA" id="ARBA00023136"/>
    </source>
</evidence>
<evidence type="ECO:0000256" key="10">
    <source>
        <dbReference type="ARBA" id="ARBA00023264"/>
    </source>
</evidence>
<comment type="cofactor">
    <cofactor evidence="11">
        <name>Mg(2+)</name>
        <dbReference type="ChEBI" id="CHEBI:18420"/>
    </cofactor>
</comment>
<comment type="pathway">
    <text evidence="11">Membrane lipid metabolism; glycerophospholipid metabolism.</text>
</comment>
<dbReference type="Proteomes" id="UP000567099">
    <property type="component" value="Unassembled WGS sequence"/>
</dbReference>
<feature type="transmembrane region" description="Helical" evidence="11">
    <location>
        <begin position="150"/>
        <end position="169"/>
    </location>
</feature>
<keyword evidence="9 11" id="KW-0594">Phospholipid biosynthesis</keyword>
<dbReference type="Proteomes" id="UP000590564">
    <property type="component" value="Unassembled WGS sequence"/>
</dbReference>
<comment type="catalytic activity">
    <reaction evidence="11">
        <text>2,3-bis-O-(geranylgeranyl)-sn-glycerol 1-phosphate + CTP + H(+) = CDP-2,3-bis-O-(geranylgeranyl)-sn-glycerol + diphosphate</text>
        <dbReference type="Rhea" id="RHEA:25690"/>
        <dbReference type="ChEBI" id="CHEBI:15378"/>
        <dbReference type="ChEBI" id="CHEBI:33019"/>
        <dbReference type="ChEBI" id="CHEBI:37563"/>
        <dbReference type="ChEBI" id="CHEBI:58837"/>
        <dbReference type="ChEBI" id="CHEBI:58838"/>
        <dbReference type="EC" id="2.7.7.67"/>
    </reaction>
</comment>
<dbReference type="EMBL" id="CP026606">
    <property type="protein sequence ID" value="AVB76518.1"/>
    <property type="molecule type" value="Genomic_DNA"/>
</dbReference>
<dbReference type="KEGG" id="mmad:MMJJ_11310"/>
<evidence type="ECO:0000313" key="17">
    <source>
        <dbReference type="Proteomes" id="UP000590564"/>
    </source>
</evidence>
<dbReference type="PANTHER" id="PTHR39650">
    <property type="entry name" value="CDP-ARCHAEOL SYNTHASE"/>
    <property type="match status" value="1"/>
</dbReference>
<sequence length="178" mass="19846">MDLLLLLFSALWYILPAYVANAVPCILGGGKPVDFGKNFFDGNRIIGNGVTYRGTFFGILFGIITGILQHFIVILYMGPESVFNYGLTGYIILSFLLATGALFGDMLGSFIKRRFNLNQGQSAPLLDQITFIIFALLFAYSLYPLPANIIVLLLVISPIIHFSSNIIAYKLHLKKVWW</sequence>
<evidence type="ECO:0000256" key="7">
    <source>
        <dbReference type="ARBA" id="ARBA00023098"/>
    </source>
</evidence>
<dbReference type="HAMAP" id="MF_01117">
    <property type="entry name" value="CDP_archaeol_synth"/>
    <property type="match status" value="1"/>
</dbReference>
<keyword evidence="7 11" id="KW-0443">Lipid metabolism</keyword>
<reference evidence="12" key="2">
    <citation type="submission" date="2018-02" db="EMBL/GenBank/DDBJ databases">
        <title>Complete genome sequence of the Methanococcus maripaludis type strain JJ (DSM 2067), a model for selenoprotein synthesis in Archaea.</title>
        <authorList>
            <person name="Poehlein A."/>
            <person name="Heym D."/>
            <person name="Quitzke V."/>
            <person name="Fersch J."/>
            <person name="Daniel R."/>
            <person name="Rother M."/>
        </authorList>
    </citation>
    <scope>NUCLEOTIDE SEQUENCE [LARGE SCALE GENOMIC DNA]</scope>
    <source>
        <strain evidence="12">DSM 2067</strain>
    </source>
</reference>
<evidence type="ECO:0000256" key="2">
    <source>
        <dbReference type="ARBA" id="ARBA00022516"/>
    </source>
</evidence>
<proteinExistence type="inferred from homology"/>
<evidence type="ECO:0000256" key="4">
    <source>
        <dbReference type="ARBA" id="ARBA00022692"/>
    </source>
</evidence>
<evidence type="ECO:0000313" key="16">
    <source>
        <dbReference type="Proteomes" id="UP000567099"/>
    </source>
</evidence>
<evidence type="ECO:0000313" key="13">
    <source>
        <dbReference type="EMBL" id="MBA2863025.1"/>
    </source>
</evidence>
<comment type="function">
    <text evidence="11">Catalyzes the formation of CDP-2,3-bis-(O-geranylgeranyl)-sn-glycerol (CDP-archaeol) from 2,3-bis-(O-geranylgeranyl)-sn-glycerol 1-phosphate (DGGGP) and CTP. This reaction is the third ether-bond-formation step in the biosynthesis of archaeal membrane lipids.</text>
</comment>
<dbReference type="PANTHER" id="PTHR39650:SF1">
    <property type="entry name" value="CDP-ARCHAEOL SYNTHASE"/>
    <property type="match status" value="1"/>
</dbReference>
<keyword evidence="3 11" id="KW-0808">Transferase</keyword>
<keyword evidence="13" id="KW-0548">Nucleotidyltransferase</keyword>
<protein>
    <recommendedName>
        <fullName evidence="11">CDP-archaeol synthase</fullName>
        <ecNumber evidence="11">2.7.7.67</ecNumber>
    </recommendedName>
    <alternativeName>
        <fullName evidence="11">CDP-2,3-bis-(O-geranylgeranyl)-sn-glycerol synthase</fullName>
    </alternativeName>
</protein>
<dbReference type="GO" id="GO:0043338">
    <property type="term" value="F:CDP-2,3-bis-(O-geranylgeranyl)-sn-glycerol synthase activity"/>
    <property type="evidence" value="ECO:0007669"/>
    <property type="project" value="UniProtKB-EC"/>
</dbReference>
<accession>A0A2L1CAW1</accession>
<reference evidence="15" key="1">
    <citation type="journal article" date="2018" name="Genome Announc.">
        <title>Complete Genome Sequence of the Methanococcus maripaludis Type Strain JJ (DSM 2067), a Model for Selenoprotein Synthesis in Archaea.</title>
        <authorList>
            <person name="Poehlein A."/>
            <person name="Heym D."/>
            <person name="Quitzke V."/>
            <person name="Fersch J."/>
            <person name="Daniel R."/>
            <person name="Rother M."/>
        </authorList>
    </citation>
    <scope>NUCLEOTIDE SEQUENCE [LARGE SCALE GENOMIC DNA]</scope>
    <source>
        <strain evidence="15">DSM 2067</strain>
    </source>
</reference>
<evidence type="ECO:0000256" key="6">
    <source>
        <dbReference type="ARBA" id="ARBA00022989"/>
    </source>
</evidence>
<dbReference type="GO" id="GO:0046474">
    <property type="term" value="P:glycerophospholipid biosynthetic process"/>
    <property type="evidence" value="ECO:0007669"/>
    <property type="project" value="UniProtKB-UniRule"/>
</dbReference>
<evidence type="ECO:0000256" key="9">
    <source>
        <dbReference type="ARBA" id="ARBA00023209"/>
    </source>
</evidence>
<keyword evidence="10 11" id="KW-1208">Phospholipid metabolism</keyword>
<organism evidence="12 15">
    <name type="scientific">Methanococcus maripaludis</name>
    <name type="common">Methanococcus deltae</name>
    <dbReference type="NCBI Taxonomy" id="39152"/>
    <lineage>
        <taxon>Archaea</taxon>
        <taxon>Methanobacteriati</taxon>
        <taxon>Methanobacteriota</taxon>
        <taxon>Methanomada group</taxon>
        <taxon>Methanococci</taxon>
        <taxon>Methanococcales</taxon>
        <taxon>Methanococcaceae</taxon>
        <taxon>Methanococcus</taxon>
    </lineage>
</organism>
<comment type="subcellular location">
    <subcellularLocation>
        <location evidence="11">Cell membrane</location>
        <topology evidence="11">Multi-pass membrane protein</topology>
    </subcellularLocation>
</comment>
<evidence type="ECO:0000313" key="15">
    <source>
        <dbReference type="Proteomes" id="UP000239462"/>
    </source>
</evidence>
<keyword evidence="2 11" id="KW-0444">Lipid biosynthesis</keyword>
<dbReference type="Pfam" id="PF01864">
    <property type="entry name" value="CarS-like"/>
    <property type="match status" value="1"/>
</dbReference>
<evidence type="ECO:0000256" key="3">
    <source>
        <dbReference type="ARBA" id="ARBA00022679"/>
    </source>
</evidence>
<dbReference type="GeneID" id="36102217"/>
<dbReference type="InterPro" id="IPR032690">
    <property type="entry name" value="CarS"/>
</dbReference>
<dbReference type="AlphaFoldDB" id="A0A2L1CAW1"/>
<evidence type="ECO:0000313" key="12">
    <source>
        <dbReference type="EMBL" id="AVB76518.1"/>
    </source>
</evidence>
<feature type="transmembrane region" description="Helical" evidence="11">
    <location>
        <begin position="56"/>
        <end position="78"/>
    </location>
</feature>
<evidence type="ECO:0000256" key="5">
    <source>
        <dbReference type="ARBA" id="ARBA00022842"/>
    </source>
</evidence>
<keyword evidence="8 11" id="KW-0472">Membrane</keyword>
<gene>
    <name evidence="11" type="primary">carS</name>
    <name evidence="13" type="ORF">HNP94_000025</name>
    <name evidence="14" type="ORF">HNP96_000991</name>
    <name evidence="12" type="ORF">MMJJ_11310</name>
</gene>
<evidence type="ECO:0000256" key="11">
    <source>
        <dbReference type="HAMAP-Rule" id="MF_01117"/>
    </source>
</evidence>
<dbReference type="EMBL" id="JACDUO010000001">
    <property type="protein sequence ID" value="MBA2863025.1"/>
    <property type="molecule type" value="Genomic_DNA"/>
</dbReference>
<dbReference type="EC" id="2.7.7.67" evidence="11"/>
<feature type="transmembrane region" description="Helical" evidence="11">
    <location>
        <begin position="123"/>
        <end position="143"/>
    </location>
</feature>
<comment type="similarity">
    <text evidence="11">Belongs to the CDP-archaeol synthase family.</text>
</comment>
<keyword evidence="5 11" id="KW-0460">Magnesium</keyword>
<name>A0A2L1CAW1_METMI</name>
<keyword evidence="1 11" id="KW-1003">Cell membrane</keyword>
<dbReference type="GO" id="GO:0005886">
    <property type="term" value="C:plasma membrane"/>
    <property type="evidence" value="ECO:0007669"/>
    <property type="project" value="UniProtKB-SubCell"/>
</dbReference>
<keyword evidence="4 11" id="KW-0812">Transmembrane</keyword>
<dbReference type="Proteomes" id="UP000239462">
    <property type="component" value="Chromosome"/>
</dbReference>
<evidence type="ECO:0000313" key="14">
    <source>
        <dbReference type="EMBL" id="MBB6496970.1"/>
    </source>
</evidence>
<dbReference type="EMBL" id="JACHED010000001">
    <property type="protein sequence ID" value="MBB6496970.1"/>
    <property type="molecule type" value="Genomic_DNA"/>
</dbReference>
<keyword evidence="6 11" id="KW-1133">Transmembrane helix</keyword>
<evidence type="ECO:0000256" key="1">
    <source>
        <dbReference type="ARBA" id="ARBA00022475"/>
    </source>
</evidence>
<dbReference type="RefSeq" id="WP_104838019.1">
    <property type="nucleotide sequence ID" value="NZ_CP026606.1"/>
</dbReference>
<dbReference type="NCBIfam" id="NF003114">
    <property type="entry name" value="PRK04032.1"/>
    <property type="match status" value="1"/>
</dbReference>
<dbReference type="UniPathway" id="UPA00940"/>